<evidence type="ECO:0000313" key="2">
    <source>
        <dbReference type="Proteomes" id="UP001064048"/>
    </source>
</evidence>
<sequence length="461" mass="51702">MMYQMSEFGHGCTRGLLLTLNILCIVTAVFIFGFAVVDTRILHQYGEVEAAGTLVGDLLIIGTCVFLFVVAVFGCFGVLRNSVKFLYLYIGFLMILVVLELMVAIYVALQRFGLEYKIMDYLREGFYRNVTDDDALQHQQHWESLQANYECCGLNGPEDYPALGEPISLSCCPRAHRARTEFAQNQLYRSCLTSGSYYSEGCEDAILYALRDSADCMIGIATMGFWFELFGLILMVICVINMRDRKSLPEGQSALSRGVLSFLLTLGLCLVITAVLGCIGALRENVKILYVHACFFIFLVSVEVVVGVGGAVLSAWVGGGSELRMQFYKNTTVDDEVANHRNYWDILQSENQCCGVDGPQDYAIIHRDIPPSCCARAHPLREGGARRHLHATCLNDRTYYTKGCEEAMRQKKALKGNIFISTGVIFALLEIFCIVLALWMARTIRVERRKLQQNLQAHFEN</sequence>
<reference evidence="1 2" key="1">
    <citation type="journal article" date="2022" name="Genome Biol. Evol.">
        <title>The Spruce Budworm Genome: Reconstructing the Evolutionary History of Antifreeze Proteins.</title>
        <authorList>
            <person name="Beliveau C."/>
            <person name="Gagne P."/>
            <person name="Picq S."/>
            <person name="Vernygora O."/>
            <person name="Keeling C.I."/>
            <person name="Pinkney K."/>
            <person name="Doucet D."/>
            <person name="Wen F."/>
            <person name="Johnston J.S."/>
            <person name="Maaroufi H."/>
            <person name="Boyle B."/>
            <person name="Laroche J."/>
            <person name="Dewar K."/>
            <person name="Juretic N."/>
            <person name="Blackburn G."/>
            <person name="Nisole A."/>
            <person name="Brunet B."/>
            <person name="Brandao M."/>
            <person name="Lumley L."/>
            <person name="Duan J."/>
            <person name="Quan G."/>
            <person name="Lucarotti C.J."/>
            <person name="Roe A.D."/>
            <person name="Sperling F.A.H."/>
            <person name="Levesque R.C."/>
            <person name="Cusson M."/>
        </authorList>
    </citation>
    <scope>NUCLEOTIDE SEQUENCE [LARGE SCALE GENOMIC DNA]</scope>
    <source>
        <strain evidence="1">Glfc:IPQL:Cfum</strain>
    </source>
</reference>
<keyword evidence="2" id="KW-1185">Reference proteome</keyword>
<name>A0ACC0KGE7_CHOFU</name>
<accession>A0ACC0KGE7</accession>
<gene>
    <name evidence="1" type="ORF">MSG28_003648</name>
</gene>
<comment type="caution">
    <text evidence="1">The sequence shown here is derived from an EMBL/GenBank/DDBJ whole genome shotgun (WGS) entry which is preliminary data.</text>
</comment>
<organism evidence="1 2">
    <name type="scientific">Choristoneura fumiferana</name>
    <name type="common">Spruce budworm moth</name>
    <name type="synonym">Archips fumiferana</name>
    <dbReference type="NCBI Taxonomy" id="7141"/>
    <lineage>
        <taxon>Eukaryota</taxon>
        <taxon>Metazoa</taxon>
        <taxon>Ecdysozoa</taxon>
        <taxon>Arthropoda</taxon>
        <taxon>Hexapoda</taxon>
        <taxon>Insecta</taxon>
        <taxon>Pterygota</taxon>
        <taxon>Neoptera</taxon>
        <taxon>Endopterygota</taxon>
        <taxon>Lepidoptera</taxon>
        <taxon>Glossata</taxon>
        <taxon>Ditrysia</taxon>
        <taxon>Tortricoidea</taxon>
        <taxon>Tortricidae</taxon>
        <taxon>Tortricinae</taxon>
        <taxon>Choristoneura</taxon>
    </lineage>
</organism>
<proteinExistence type="predicted"/>
<dbReference type="EMBL" id="CM046105">
    <property type="protein sequence ID" value="KAI8435320.1"/>
    <property type="molecule type" value="Genomic_DNA"/>
</dbReference>
<dbReference type="Proteomes" id="UP001064048">
    <property type="component" value="Chromosome 5"/>
</dbReference>
<protein>
    <submittedName>
        <fullName evidence="1">Uncharacterized protein</fullName>
    </submittedName>
</protein>
<evidence type="ECO:0000313" key="1">
    <source>
        <dbReference type="EMBL" id="KAI8435320.1"/>
    </source>
</evidence>